<evidence type="ECO:0000313" key="2">
    <source>
        <dbReference type="Proteomes" id="UP000279087"/>
    </source>
</evidence>
<gene>
    <name evidence="1" type="primary">86</name>
    <name evidence="1" type="ORF">PBI_ISOLDE_86</name>
</gene>
<sequence length="59" mass="6586">MAAQIQQRCPYCDVEITYKLTSVKESENEDGSVNMMLRAETTPESTEHVWAHAPEGATT</sequence>
<name>A0A3G3M4P9_9CAUD</name>
<dbReference type="EMBL" id="MH910037">
    <property type="protein sequence ID" value="AYR01054.1"/>
    <property type="molecule type" value="Genomic_DNA"/>
</dbReference>
<dbReference type="RefSeq" id="YP_010656175.1">
    <property type="nucleotide sequence ID" value="NC_070835.1"/>
</dbReference>
<protein>
    <submittedName>
        <fullName evidence="1">Uncharacterized protein</fullName>
    </submittedName>
</protein>
<evidence type="ECO:0000313" key="1">
    <source>
        <dbReference type="EMBL" id="AYR01054.1"/>
    </source>
</evidence>
<proteinExistence type="predicted"/>
<dbReference type="Proteomes" id="UP000279087">
    <property type="component" value="Segment"/>
</dbReference>
<keyword evidence="2" id="KW-1185">Reference proteome</keyword>
<dbReference type="KEGG" id="vg:77932051"/>
<dbReference type="GeneID" id="77932051"/>
<accession>A0A3G3M4P9</accession>
<reference evidence="1 2" key="1">
    <citation type="submission" date="2018-09" db="EMBL/GenBank/DDBJ databases">
        <authorList>
            <person name="Zack K."/>
            <person name="Stoner T.H."/>
            <person name="Garlena R.A."/>
            <person name="Russell D.A."/>
            <person name="Pope W.H."/>
            <person name="Jacobs-Sera D."/>
            <person name="Hatfull G.F."/>
        </authorList>
    </citation>
    <scope>NUCLEOTIDE SEQUENCE [LARGE SCALE GENOMIC DNA]</scope>
</reference>
<organism evidence="1 2">
    <name type="scientific">Arthrobacter phage Isolde</name>
    <dbReference type="NCBI Taxonomy" id="2419610"/>
    <lineage>
        <taxon>Viruses</taxon>
        <taxon>Duplodnaviria</taxon>
        <taxon>Heunggongvirae</taxon>
        <taxon>Uroviricota</taxon>
        <taxon>Caudoviricetes</taxon>
        <taxon>Isoldevirus</taxon>
        <taxon>Isoldevirus isolde</taxon>
    </lineage>
</organism>